<reference evidence="1 2" key="1">
    <citation type="submission" date="2016-10" db="EMBL/GenBank/DDBJ databases">
        <authorList>
            <person name="de Groot N.N."/>
        </authorList>
    </citation>
    <scope>NUCLEOTIDE SEQUENCE [LARGE SCALE GENOMIC DNA]</scope>
    <source>
        <strain evidence="2">P4-7,KCTC 19426,CECT 7604</strain>
    </source>
</reference>
<organism evidence="1 2">
    <name type="scientific">Nakamurella panacisegetis</name>
    <dbReference type="NCBI Taxonomy" id="1090615"/>
    <lineage>
        <taxon>Bacteria</taxon>
        <taxon>Bacillati</taxon>
        <taxon>Actinomycetota</taxon>
        <taxon>Actinomycetes</taxon>
        <taxon>Nakamurellales</taxon>
        <taxon>Nakamurellaceae</taxon>
        <taxon>Nakamurella</taxon>
    </lineage>
</organism>
<dbReference type="OrthoDB" id="3628326at2"/>
<evidence type="ECO:0000313" key="2">
    <source>
        <dbReference type="Proteomes" id="UP000198741"/>
    </source>
</evidence>
<accession>A0A1H0S2Z7</accession>
<sequence>MSAPLGQRFCVRIGCPLRGRRTEQLRCANCEHTTEPISEYYGATEVTDDDVAVADAVDTTETKGVAAALRALRGPGPDKFANSPPGRARRSFLNGDQVFQTEFEVMTQEAIVIALVGSVNTTEVYDPTATLNAIITEGWELITGSFVFVVQGEQSRDKFFSSGQNVAVKGATMGYYLFRRKESNQITAAP</sequence>
<dbReference type="Proteomes" id="UP000198741">
    <property type="component" value="Chromosome I"/>
</dbReference>
<evidence type="ECO:0000313" key="1">
    <source>
        <dbReference type="EMBL" id="SDP36090.1"/>
    </source>
</evidence>
<gene>
    <name evidence="1" type="ORF">SAMN04515671_3880</name>
</gene>
<dbReference type="RefSeq" id="WP_090479166.1">
    <property type="nucleotide sequence ID" value="NZ_LT629710.1"/>
</dbReference>
<dbReference type="AlphaFoldDB" id="A0A1H0S2Z7"/>
<protein>
    <submittedName>
        <fullName evidence="1">Uncharacterized protein</fullName>
    </submittedName>
</protein>
<keyword evidence="2" id="KW-1185">Reference proteome</keyword>
<dbReference type="EMBL" id="LT629710">
    <property type="protein sequence ID" value="SDP36090.1"/>
    <property type="molecule type" value="Genomic_DNA"/>
</dbReference>
<proteinExistence type="predicted"/>
<name>A0A1H0S2Z7_9ACTN</name>